<feature type="region of interest" description="Disordered" evidence="2">
    <location>
        <begin position="964"/>
        <end position="984"/>
    </location>
</feature>
<proteinExistence type="predicted"/>
<dbReference type="SMART" id="SM00719">
    <property type="entry name" value="Plus3"/>
    <property type="match status" value="1"/>
</dbReference>
<accession>A0AAN8YUX5</accession>
<dbReference type="Gene3D" id="3.90.70.200">
    <property type="entry name" value="Plus-3 domain"/>
    <property type="match status" value="1"/>
</dbReference>
<keyword evidence="1" id="KW-0479">Metal-binding</keyword>
<keyword evidence="1" id="KW-0862">Zinc</keyword>
<keyword evidence="1" id="KW-0863">Zinc-finger</keyword>
<dbReference type="InterPro" id="IPR004343">
    <property type="entry name" value="Plus-3_dom"/>
</dbReference>
<evidence type="ECO:0000256" key="1">
    <source>
        <dbReference type="PROSITE-ProRule" id="PRU00047"/>
    </source>
</evidence>
<dbReference type="InterPro" id="IPR036128">
    <property type="entry name" value="Plus3-like_sf"/>
</dbReference>
<feature type="non-terminal residue" evidence="4">
    <location>
        <position position="1111"/>
    </location>
</feature>
<dbReference type="PANTHER" id="PTHR38940">
    <property type="entry name" value="PLUS3 DOMAIN-CONTAINING PROTEIN"/>
    <property type="match status" value="1"/>
</dbReference>
<feature type="region of interest" description="Disordered" evidence="2">
    <location>
        <begin position="327"/>
        <end position="361"/>
    </location>
</feature>
<dbReference type="GO" id="GO:0008270">
    <property type="term" value="F:zinc ion binding"/>
    <property type="evidence" value="ECO:0007669"/>
    <property type="project" value="UniProtKB-KW"/>
</dbReference>
<feature type="compositionally biased region" description="Basic and acidic residues" evidence="2">
    <location>
        <begin position="647"/>
        <end position="656"/>
    </location>
</feature>
<dbReference type="PANTHER" id="PTHR38940:SF4">
    <property type="entry name" value="OS01G0775100 PROTEIN"/>
    <property type="match status" value="1"/>
</dbReference>
<sequence length="1111" mass="121402">MFCCLYTSAVFPHPWSVVAGLSIACLLGNRDDGKLPVTDLALSLGYPKPCIQTGLTSDAGAGAGAGAGANAGHLLPLITYLSWFSRCRGLRLQFADISLPESRSSPLWNVGPSSDIEFSPLQGITAGKPNNSHFVEDENFFAHCARDGVKNNIDKRNPLSQSPKCNTRIMKSKCNIGNTGLRETMSHTVETSNVSANQQSVEIRNGDEKGVCGPIRIQTAAHAIMSKSPTLSGHGNERMVNLPLLKLTDYGPIVEQTGPSSEEPNKRISSNIHDGFPDVDSGNQGRLELVLASKNHNQCINRDTLSLTSNSTSRGRRELACTDKHEKKCEMPNPGSNSAPLLEKLESSDENDLQPAVHKDTYNEASKSVAVDSTFEVKNGSEQAGVVLPQGNDIPIKASPINSRVHMCHRKGKEKALSDGDVNGRMSVGDDDSHESVESCNSAGLSSAGKKRWSIQQQLFVGSKRVKRQVEESPCSTSYDIQDSSFMTWISNMMRGLSKSDQIDTPLALTLAHLDHRDEGHDQKSNACKRNQDAGCKNTGFQNIFQSLYFPNAKRETRTISDDNLTGEVSKKLDLAIRECDIKVSSVACSGEKINKQFFLSNKKFNQPTSANGEGSSCQRKILCATFDIEDGNCKMTSDEKKDSCEQACGTHKDGDDSSGSSLGKRKTTSPETNDVDVTYGGKGSYDYSYRNDPLGNLWITQLSSKSCGVQINMDACNQSAEANACTIQHERVIAHSKSSHDCFESKDFLEGPLNVVGKELPVCASNTETSFGLERIKTNADQKSVCRLNPILPSQRLKISEAMASVFARRLDALKHIIPSDAKGRTTPAPTICFFCGTKGHDLRDCSEVMESELEDLLKNVKSYDSVEGSACLCIRCFQLNHWAVACPTLSSKRRHQSQCNQAIDNNFSFTKLLFSSNSKPNPKLLESKGNQQVGVVHTSSNLKETRAETVVDLEKKLITVTSDPKSSVSSPGKKCIASSSGKPESCKSQTGFLQNFVNRQISELPTRIFETIKKLRLSRADILKWMNSHRSLSQLDGYFLRLRLNKREEGLGGTGYHVASITGAHEERSIENSNRSISVSVGGVKYIVESQYLSNHDFLEVNSGLVLLL</sequence>
<organism evidence="4 5">
    <name type="scientific">Dillenia turbinata</name>
    <dbReference type="NCBI Taxonomy" id="194707"/>
    <lineage>
        <taxon>Eukaryota</taxon>
        <taxon>Viridiplantae</taxon>
        <taxon>Streptophyta</taxon>
        <taxon>Embryophyta</taxon>
        <taxon>Tracheophyta</taxon>
        <taxon>Spermatophyta</taxon>
        <taxon>Magnoliopsida</taxon>
        <taxon>eudicotyledons</taxon>
        <taxon>Gunneridae</taxon>
        <taxon>Pentapetalae</taxon>
        <taxon>Dilleniales</taxon>
        <taxon>Dilleniaceae</taxon>
        <taxon>Dillenia</taxon>
    </lineage>
</organism>
<dbReference type="Pfam" id="PF03126">
    <property type="entry name" value="Plus-3"/>
    <property type="match status" value="1"/>
</dbReference>
<dbReference type="SUPFAM" id="SSF159042">
    <property type="entry name" value="Plus3-like"/>
    <property type="match status" value="1"/>
</dbReference>
<dbReference type="AlphaFoldDB" id="A0AAN8YUX5"/>
<evidence type="ECO:0000313" key="4">
    <source>
        <dbReference type="EMBL" id="KAK6914041.1"/>
    </source>
</evidence>
<evidence type="ECO:0000256" key="2">
    <source>
        <dbReference type="SAM" id="MobiDB-lite"/>
    </source>
</evidence>
<feature type="region of interest" description="Disordered" evidence="2">
    <location>
        <begin position="647"/>
        <end position="678"/>
    </location>
</feature>
<dbReference type="PROSITE" id="PS50158">
    <property type="entry name" value="ZF_CCHC"/>
    <property type="match status" value="1"/>
</dbReference>
<name>A0AAN8YUX5_9MAGN</name>
<dbReference type="SMART" id="SM00343">
    <property type="entry name" value="ZnF_C2HC"/>
    <property type="match status" value="2"/>
</dbReference>
<dbReference type="EMBL" id="JBAMMX010000026">
    <property type="protein sequence ID" value="KAK6914041.1"/>
    <property type="molecule type" value="Genomic_DNA"/>
</dbReference>
<reference evidence="4 5" key="1">
    <citation type="submission" date="2023-12" db="EMBL/GenBank/DDBJ databases">
        <title>A high-quality genome assembly for Dillenia turbinata (Dilleniales).</title>
        <authorList>
            <person name="Chanderbali A."/>
        </authorList>
    </citation>
    <scope>NUCLEOTIDE SEQUENCE [LARGE SCALE GENOMIC DNA]</scope>
    <source>
        <strain evidence="4">LSX21</strain>
        <tissue evidence="4">Leaf</tissue>
    </source>
</reference>
<feature type="region of interest" description="Disordered" evidence="2">
    <location>
        <begin position="414"/>
        <end position="443"/>
    </location>
</feature>
<feature type="domain" description="CCHC-type" evidence="3">
    <location>
        <begin position="834"/>
        <end position="849"/>
    </location>
</feature>
<evidence type="ECO:0000313" key="5">
    <source>
        <dbReference type="Proteomes" id="UP001370490"/>
    </source>
</evidence>
<evidence type="ECO:0000259" key="3">
    <source>
        <dbReference type="PROSITE" id="PS50158"/>
    </source>
</evidence>
<dbReference type="InterPro" id="IPR001878">
    <property type="entry name" value="Znf_CCHC"/>
</dbReference>
<keyword evidence="5" id="KW-1185">Reference proteome</keyword>
<protein>
    <submittedName>
        <fullName evidence="4">Plus-3 domain</fullName>
    </submittedName>
</protein>
<dbReference type="GO" id="GO:0003677">
    <property type="term" value="F:DNA binding"/>
    <property type="evidence" value="ECO:0007669"/>
    <property type="project" value="InterPro"/>
</dbReference>
<dbReference type="Gene3D" id="4.10.60.10">
    <property type="entry name" value="Zinc finger, CCHC-type"/>
    <property type="match status" value="1"/>
</dbReference>
<comment type="caution">
    <text evidence="4">The sequence shown here is derived from an EMBL/GenBank/DDBJ whole genome shotgun (WGS) entry which is preliminary data.</text>
</comment>
<dbReference type="Proteomes" id="UP001370490">
    <property type="component" value="Unassembled WGS sequence"/>
</dbReference>
<gene>
    <name evidence="4" type="ORF">RJ641_021362</name>
</gene>